<organism evidence="2 3">
    <name type="scientific">Ulvibacterium marinum</name>
    <dbReference type="NCBI Taxonomy" id="2419782"/>
    <lineage>
        <taxon>Bacteria</taxon>
        <taxon>Pseudomonadati</taxon>
        <taxon>Bacteroidota</taxon>
        <taxon>Flavobacteriia</taxon>
        <taxon>Flavobacteriales</taxon>
        <taxon>Flavobacteriaceae</taxon>
        <taxon>Ulvibacterium</taxon>
    </lineage>
</organism>
<feature type="transmembrane region" description="Helical" evidence="1">
    <location>
        <begin position="69"/>
        <end position="88"/>
    </location>
</feature>
<keyword evidence="1" id="KW-0472">Membrane</keyword>
<protein>
    <submittedName>
        <fullName evidence="2">Uncharacterized protein</fullName>
    </submittedName>
</protein>
<evidence type="ECO:0000313" key="2">
    <source>
        <dbReference type="EMBL" id="RKN83023.1"/>
    </source>
</evidence>
<feature type="transmembrane region" description="Helical" evidence="1">
    <location>
        <begin position="159"/>
        <end position="177"/>
    </location>
</feature>
<sequence>MMEDELIKIWQSSPKVEQVKFEKSRLMLDLQSSLRGLSRLAKYGILIEQLAVVTIVPVFLYYIHWVPHLLSKIASLWIVAWSIWYMFLLRRIKRDKPKEQDQNYLDYLNQWKTYLEQNKKLTGSAFYWYILPPITGCILFALGFYLGDAIGFRRFAVNIGIFLITGIFTHFYFKWIIRTIYNPRLKKINKLIKVMKE</sequence>
<dbReference type="AlphaFoldDB" id="A0A3B0CB39"/>
<keyword evidence="3" id="KW-1185">Reference proteome</keyword>
<dbReference type="Proteomes" id="UP000276603">
    <property type="component" value="Unassembled WGS sequence"/>
</dbReference>
<reference evidence="2 3" key="1">
    <citation type="submission" date="2018-10" db="EMBL/GenBank/DDBJ databases">
        <title>Ulvibacterium marinum gen. nov., sp. nov., a novel marine bacterium of the family Flavobacteriaceae, isolated from a culture of the green alga Ulva prolifera.</title>
        <authorList>
            <person name="Zhang Z."/>
        </authorList>
    </citation>
    <scope>NUCLEOTIDE SEQUENCE [LARGE SCALE GENOMIC DNA]</scope>
    <source>
        <strain evidence="2 3">CCMM003</strain>
    </source>
</reference>
<dbReference type="EMBL" id="RBCJ01000001">
    <property type="protein sequence ID" value="RKN83023.1"/>
    <property type="molecule type" value="Genomic_DNA"/>
</dbReference>
<name>A0A3B0CB39_9FLAO</name>
<keyword evidence="1" id="KW-1133">Transmembrane helix</keyword>
<feature type="transmembrane region" description="Helical" evidence="1">
    <location>
        <begin position="126"/>
        <end position="147"/>
    </location>
</feature>
<dbReference type="RefSeq" id="WP_120710230.1">
    <property type="nucleotide sequence ID" value="NZ_RBCJ01000001.1"/>
</dbReference>
<feature type="transmembrane region" description="Helical" evidence="1">
    <location>
        <begin position="43"/>
        <end position="63"/>
    </location>
</feature>
<proteinExistence type="predicted"/>
<evidence type="ECO:0000313" key="3">
    <source>
        <dbReference type="Proteomes" id="UP000276603"/>
    </source>
</evidence>
<dbReference type="OrthoDB" id="1441218at2"/>
<evidence type="ECO:0000256" key="1">
    <source>
        <dbReference type="SAM" id="Phobius"/>
    </source>
</evidence>
<keyword evidence="1" id="KW-0812">Transmembrane</keyword>
<gene>
    <name evidence="2" type="ORF">D7Z94_04060</name>
</gene>
<accession>A0A3B0CB39</accession>
<comment type="caution">
    <text evidence="2">The sequence shown here is derived from an EMBL/GenBank/DDBJ whole genome shotgun (WGS) entry which is preliminary data.</text>
</comment>